<dbReference type="SUPFAM" id="SSF88697">
    <property type="entry name" value="PUA domain-like"/>
    <property type="match status" value="1"/>
</dbReference>
<dbReference type="SMART" id="SM00359">
    <property type="entry name" value="PUA"/>
    <property type="match status" value="1"/>
</dbReference>
<dbReference type="Pfam" id="PF01472">
    <property type="entry name" value="PUA"/>
    <property type="match status" value="1"/>
</dbReference>
<dbReference type="SUPFAM" id="SSF88802">
    <property type="entry name" value="Pre-PUA domain"/>
    <property type="match status" value="1"/>
</dbReference>
<dbReference type="STRING" id="1293036.GCA_001315825_00402"/>
<dbReference type="InterPro" id="IPR004521">
    <property type="entry name" value="Uncharacterised_CHP00451"/>
</dbReference>
<dbReference type="InterPro" id="IPR036974">
    <property type="entry name" value="PUA_sf"/>
</dbReference>
<name>A0A2U9ITV7_9CREN</name>
<keyword evidence="3" id="KW-1185">Reference proteome</keyword>
<dbReference type="CDD" id="cd21149">
    <property type="entry name" value="PUA_archaeosine_TGT"/>
    <property type="match status" value="1"/>
</dbReference>
<dbReference type="OrthoDB" id="7576at2157"/>
<dbReference type="InterPro" id="IPR015947">
    <property type="entry name" value="PUA-like_sf"/>
</dbReference>
<proteinExistence type="predicted"/>
<dbReference type="AlphaFoldDB" id="A0A2U9ITV7"/>
<gene>
    <name evidence="2" type="ORF">DFR87_06855</name>
</gene>
<dbReference type="InterPro" id="IPR029402">
    <property type="entry name" value="TGT_C2"/>
</dbReference>
<accession>A0A2U9ITV7</accession>
<dbReference type="RefSeq" id="WP_110369199.1">
    <property type="nucleotide sequence ID" value="NZ_CP029287.2"/>
</dbReference>
<dbReference type="Gene3D" id="2.30.130.10">
    <property type="entry name" value="PUA domain"/>
    <property type="match status" value="1"/>
</dbReference>
<dbReference type="EMBL" id="CP029287">
    <property type="protein sequence ID" value="AWR99458.1"/>
    <property type="molecule type" value="Genomic_DNA"/>
</dbReference>
<evidence type="ECO:0000259" key="1">
    <source>
        <dbReference type="SMART" id="SM00359"/>
    </source>
</evidence>
<protein>
    <submittedName>
        <fullName evidence="2">Pseudouridine synthase</fullName>
    </submittedName>
</protein>
<dbReference type="GeneID" id="36835047"/>
<dbReference type="Gene3D" id="3.10.450.90">
    <property type="entry name" value="ArcTGT, C2 domain"/>
    <property type="match status" value="1"/>
</dbReference>
<feature type="domain" description="PUA" evidence="1">
    <location>
        <begin position="96"/>
        <end position="170"/>
    </location>
</feature>
<dbReference type="InterPro" id="IPR002478">
    <property type="entry name" value="PUA"/>
</dbReference>
<organism evidence="2 3">
    <name type="scientific">Metallosphaera hakonensis JCM 8857 = DSM 7519</name>
    <dbReference type="NCBI Taxonomy" id="1293036"/>
    <lineage>
        <taxon>Archaea</taxon>
        <taxon>Thermoproteota</taxon>
        <taxon>Thermoprotei</taxon>
        <taxon>Sulfolobales</taxon>
        <taxon>Sulfolobaceae</taxon>
        <taxon>Metallosphaera</taxon>
    </lineage>
</organism>
<evidence type="ECO:0000313" key="2">
    <source>
        <dbReference type="EMBL" id="AWR99458.1"/>
    </source>
</evidence>
<dbReference type="PROSITE" id="PS50890">
    <property type="entry name" value="PUA"/>
    <property type="match status" value="1"/>
</dbReference>
<dbReference type="InterPro" id="IPR038250">
    <property type="entry name" value="TGT_C2_sf"/>
</dbReference>
<reference evidence="2" key="1">
    <citation type="submission" date="2018-05" db="EMBL/GenBank/DDBJ databases">
        <title>Complete Genome Sequences of Extremely Thermoacidophilic, Metal-Mobilizing Type-Strain Members of the Archaeal Family Sulfolobaceae: Acidianus brierleyi DSM-1651T, Acidianus sulfidivorans DSM-18786T, Metallosphaera hakonensis DSM-7519T, and Metallosphaera prunae DSM-10039T.</title>
        <authorList>
            <person name="Counts J.A."/>
            <person name="Kelly R.M."/>
        </authorList>
    </citation>
    <scope>NUCLEOTIDE SEQUENCE [LARGE SCALE GENOMIC DNA]</scope>
    <source>
        <strain evidence="2">HO1-1</strain>
    </source>
</reference>
<dbReference type="Proteomes" id="UP000247586">
    <property type="component" value="Chromosome"/>
</dbReference>
<sequence>MIEGKYKQFVTDPEDALPYIEYLKYLADYQFGAEVGNCLFGSNKAFKIQRSVNTWRIRNVLSEDGLFLVLRPQDGLFSLTLASGVSIKECLPSPKLRVIVKDEVASVILEEGNVFAKHVKNVDKSLRNGDEAIVVSEDDKLLAVGKVRLSGEEMMEYKRGVAVTVRERWKIRK</sequence>
<evidence type="ECO:0000313" key="3">
    <source>
        <dbReference type="Proteomes" id="UP000247586"/>
    </source>
</evidence>
<dbReference type="NCBIfam" id="TIGR00451">
    <property type="entry name" value="unchar_dom_2"/>
    <property type="match status" value="1"/>
</dbReference>
<dbReference type="KEGG" id="mhk:DFR87_06855"/>
<dbReference type="GO" id="GO:0003723">
    <property type="term" value="F:RNA binding"/>
    <property type="evidence" value="ECO:0007669"/>
    <property type="project" value="InterPro"/>
</dbReference>
<dbReference type="Pfam" id="PF14810">
    <property type="entry name" value="TGT_C2"/>
    <property type="match status" value="1"/>
</dbReference>